<name>A0A8R7QD85_TRIUA</name>
<reference evidence="1" key="3">
    <citation type="submission" date="2022-06" db="UniProtKB">
        <authorList>
            <consortium name="EnsemblPlants"/>
        </authorList>
    </citation>
    <scope>IDENTIFICATION</scope>
</reference>
<proteinExistence type="predicted"/>
<keyword evidence="2" id="KW-1185">Reference proteome</keyword>
<reference evidence="2" key="1">
    <citation type="journal article" date="2013" name="Nature">
        <title>Draft genome of the wheat A-genome progenitor Triticum urartu.</title>
        <authorList>
            <person name="Ling H.Q."/>
            <person name="Zhao S."/>
            <person name="Liu D."/>
            <person name="Wang J."/>
            <person name="Sun H."/>
            <person name="Zhang C."/>
            <person name="Fan H."/>
            <person name="Li D."/>
            <person name="Dong L."/>
            <person name="Tao Y."/>
            <person name="Gao C."/>
            <person name="Wu H."/>
            <person name="Li Y."/>
            <person name="Cui Y."/>
            <person name="Guo X."/>
            <person name="Zheng S."/>
            <person name="Wang B."/>
            <person name="Yu K."/>
            <person name="Liang Q."/>
            <person name="Yang W."/>
            <person name="Lou X."/>
            <person name="Chen J."/>
            <person name="Feng M."/>
            <person name="Jian J."/>
            <person name="Zhang X."/>
            <person name="Luo G."/>
            <person name="Jiang Y."/>
            <person name="Liu J."/>
            <person name="Wang Z."/>
            <person name="Sha Y."/>
            <person name="Zhang B."/>
            <person name="Wu H."/>
            <person name="Tang D."/>
            <person name="Shen Q."/>
            <person name="Xue P."/>
            <person name="Zou S."/>
            <person name="Wang X."/>
            <person name="Liu X."/>
            <person name="Wang F."/>
            <person name="Yang Y."/>
            <person name="An X."/>
            <person name="Dong Z."/>
            <person name="Zhang K."/>
            <person name="Zhang X."/>
            <person name="Luo M.C."/>
            <person name="Dvorak J."/>
            <person name="Tong Y."/>
            <person name="Wang J."/>
            <person name="Yang H."/>
            <person name="Li Z."/>
            <person name="Wang D."/>
            <person name="Zhang A."/>
            <person name="Wang J."/>
        </authorList>
    </citation>
    <scope>NUCLEOTIDE SEQUENCE</scope>
    <source>
        <strain evidence="2">cv. G1812</strain>
    </source>
</reference>
<organism evidence="1 2">
    <name type="scientific">Triticum urartu</name>
    <name type="common">Red wild einkorn</name>
    <name type="synonym">Crithodium urartu</name>
    <dbReference type="NCBI Taxonomy" id="4572"/>
    <lineage>
        <taxon>Eukaryota</taxon>
        <taxon>Viridiplantae</taxon>
        <taxon>Streptophyta</taxon>
        <taxon>Embryophyta</taxon>
        <taxon>Tracheophyta</taxon>
        <taxon>Spermatophyta</taxon>
        <taxon>Magnoliopsida</taxon>
        <taxon>Liliopsida</taxon>
        <taxon>Poales</taxon>
        <taxon>Poaceae</taxon>
        <taxon>BOP clade</taxon>
        <taxon>Pooideae</taxon>
        <taxon>Triticodae</taxon>
        <taxon>Triticeae</taxon>
        <taxon>Triticinae</taxon>
        <taxon>Triticum</taxon>
    </lineage>
</organism>
<dbReference type="Proteomes" id="UP000015106">
    <property type="component" value="Chromosome 5"/>
</dbReference>
<dbReference type="AlphaFoldDB" id="A0A8R7QD85"/>
<reference evidence="1" key="2">
    <citation type="submission" date="2018-03" db="EMBL/GenBank/DDBJ databases">
        <title>The Triticum urartu genome reveals the dynamic nature of wheat genome evolution.</title>
        <authorList>
            <person name="Ling H."/>
            <person name="Ma B."/>
            <person name="Shi X."/>
            <person name="Liu H."/>
            <person name="Dong L."/>
            <person name="Sun H."/>
            <person name="Cao Y."/>
            <person name="Gao Q."/>
            <person name="Zheng S."/>
            <person name="Li Y."/>
            <person name="Yu Y."/>
            <person name="Du H."/>
            <person name="Qi M."/>
            <person name="Li Y."/>
            <person name="Yu H."/>
            <person name="Cui Y."/>
            <person name="Wang N."/>
            <person name="Chen C."/>
            <person name="Wu H."/>
            <person name="Zhao Y."/>
            <person name="Zhang J."/>
            <person name="Li Y."/>
            <person name="Zhou W."/>
            <person name="Zhang B."/>
            <person name="Hu W."/>
            <person name="Eijk M."/>
            <person name="Tang J."/>
            <person name="Witsenboer H."/>
            <person name="Zhao S."/>
            <person name="Li Z."/>
            <person name="Zhang A."/>
            <person name="Wang D."/>
            <person name="Liang C."/>
        </authorList>
    </citation>
    <scope>NUCLEOTIDE SEQUENCE [LARGE SCALE GENOMIC DNA]</scope>
    <source>
        <strain evidence="1">cv. G1812</strain>
    </source>
</reference>
<sequence length="100" mass="11410">MSSSFLLCSGHERLRRCATRHHPTASAASILPALRLHLPPPWVTAHIHINNIFLWMQFNKRICSNSLVSYYPINNSSRVGFCCLLFKKRTISANFEKNAV</sequence>
<evidence type="ECO:0000313" key="2">
    <source>
        <dbReference type="Proteomes" id="UP000015106"/>
    </source>
</evidence>
<evidence type="ECO:0000313" key="1">
    <source>
        <dbReference type="EnsemblPlants" id="TuG1812G0500001490.01.T01.cds396905"/>
    </source>
</evidence>
<dbReference type="EnsemblPlants" id="TuG1812G0500001490.01.T01">
    <property type="protein sequence ID" value="TuG1812G0500001490.01.T01.cds396905"/>
    <property type="gene ID" value="TuG1812G0500001490.01"/>
</dbReference>
<dbReference type="Gramene" id="TuG1812G0500001490.01.T01">
    <property type="protein sequence ID" value="TuG1812G0500001490.01.T01.cds396905"/>
    <property type="gene ID" value="TuG1812G0500001490.01"/>
</dbReference>
<accession>A0A8R7QD85</accession>
<protein>
    <submittedName>
        <fullName evidence="1">Uncharacterized protein</fullName>
    </submittedName>
</protein>